<dbReference type="AlphaFoldDB" id="A0A2A4G1M2"/>
<dbReference type="InterPro" id="IPR014922">
    <property type="entry name" value="YdhG-like"/>
</dbReference>
<evidence type="ECO:0000259" key="1">
    <source>
        <dbReference type="Pfam" id="PF08818"/>
    </source>
</evidence>
<proteinExistence type="predicted"/>
<name>A0A2A4G1M2_9FLAO</name>
<dbReference type="SUPFAM" id="SSF159888">
    <property type="entry name" value="YdhG-like"/>
    <property type="match status" value="1"/>
</dbReference>
<dbReference type="Pfam" id="PF08818">
    <property type="entry name" value="DUF1801"/>
    <property type="match status" value="1"/>
</dbReference>
<keyword evidence="3" id="KW-1185">Reference proteome</keyword>
<reference evidence="2 3" key="1">
    <citation type="submission" date="2017-04" db="EMBL/GenBank/DDBJ databases">
        <title>A new member of the family Flavobacteriaceae isolated from ascidians.</title>
        <authorList>
            <person name="Chen L."/>
        </authorList>
    </citation>
    <scope>NUCLEOTIDE SEQUENCE [LARGE SCALE GENOMIC DNA]</scope>
    <source>
        <strain evidence="2 3">HQA918</strain>
    </source>
</reference>
<accession>A0A2A4G1M2</accession>
<comment type="caution">
    <text evidence="2">The sequence shown here is derived from an EMBL/GenBank/DDBJ whole genome shotgun (WGS) entry which is preliminary data.</text>
</comment>
<feature type="domain" description="YdhG-like" evidence="1">
    <location>
        <begin position="17"/>
        <end position="109"/>
    </location>
</feature>
<organism evidence="2 3">
    <name type="scientific">Sediminicola luteus</name>
    <dbReference type="NCBI Taxonomy" id="319238"/>
    <lineage>
        <taxon>Bacteria</taxon>
        <taxon>Pseudomonadati</taxon>
        <taxon>Bacteroidota</taxon>
        <taxon>Flavobacteriia</taxon>
        <taxon>Flavobacteriales</taxon>
        <taxon>Flavobacteriaceae</taxon>
        <taxon>Sediminicola</taxon>
    </lineage>
</organism>
<dbReference type="EMBL" id="NBWU01000007">
    <property type="protein sequence ID" value="PCE62879.1"/>
    <property type="molecule type" value="Genomic_DNA"/>
</dbReference>
<dbReference type="OrthoDB" id="670608at2"/>
<gene>
    <name evidence="2" type="ORF">B7P33_16510</name>
</gene>
<dbReference type="RefSeq" id="WP_097440988.1">
    <property type="nucleotide sequence ID" value="NZ_KZ300477.1"/>
</dbReference>
<evidence type="ECO:0000313" key="2">
    <source>
        <dbReference type="EMBL" id="PCE62879.1"/>
    </source>
</evidence>
<sequence length="117" mass="13740">MSEKLLEFYLNKPEPLRGTLLALRDFILKQDEHLNHQLKYGMPFFCYGKKMCCYLWTDKKTGEPYVGFVEGKRLDHPALEQGQRARMKIFRISTEADLPLPELKAVLDAMLAWYRKG</sequence>
<protein>
    <recommendedName>
        <fullName evidence="1">YdhG-like domain-containing protein</fullName>
    </recommendedName>
</protein>
<dbReference type="Gene3D" id="3.90.1150.200">
    <property type="match status" value="1"/>
</dbReference>
<dbReference type="Proteomes" id="UP000219559">
    <property type="component" value="Unassembled WGS sequence"/>
</dbReference>
<evidence type="ECO:0000313" key="3">
    <source>
        <dbReference type="Proteomes" id="UP000219559"/>
    </source>
</evidence>